<dbReference type="InterPro" id="IPR006016">
    <property type="entry name" value="UspA"/>
</dbReference>
<dbReference type="EMBL" id="CBXV010000005">
    <property type="protein sequence ID" value="CDM65470.1"/>
    <property type="molecule type" value="Genomic_DNA"/>
</dbReference>
<dbReference type="InterPro" id="IPR003852">
    <property type="entry name" value="Sig_transdc_His_kinase_KdpD_N"/>
</dbReference>
<name>A0A0B6WZ74_9BACT</name>
<dbReference type="GO" id="GO:0034220">
    <property type="term" value="P:monoatomic ion transmembrane transport"/>
    <property type="evidence" value="ECO:0007669"/>
    <property type="project" value="UniProtKB-KW"/>
</dbReference>
<reference evidence="6 7" key="2">
    <citation type="submission" date="2015-01" db="EMBL/GenBank/DDBJ databases">
        <title>Complete genome sequence of Pyrinomonas methylaliphatogenes type strain K22T.</title>
        <authorList>
            <person name="Lee K.C.Y."/>
            <person name="Power J.F."/>
            <person name="Dunfield P.F."/>
            <person name="Morgan X.C."/>
            <person name="Huttenhower C."/>
            <person name="Stott M.B."/>
        </authorList>
    </citation>
    <scope>NUCLEOTIDE SEQUENCE [LARGE SCALE GENOMIC DNA]</scope>
    <source>
        <strain evidence="6 7">K22</strain>
    </source>
</reference>
<dbReference type="InterPro" id="IPR027417">
    <property type="entry name" value="P-loop_NTPase"/>
</dbReference>
<evidence type="ECO:0000259" key="4">
    <source>
        <dbReference type="Pfam" id="PF00582"/>
    </source>
</evidence>
<keyword evidence="3" id="KW-0902">Two-component regulatory system</keyword>
<dbReference type="STRING" id="454194.PYK22_01471"/>
<gene>
    <name evidence="6" type="ORF">PYK22_01471</name>
</gene>
<dbReference type="InterPro" id="IPR014729">
    <property type="entry name" value="Rossmann-like_a/b/a_fold"/>
</dbReference>
<evidence type="ECO:0000256" key="1">
    <source>
        <dbReference type="ARBA" id="ARBA00022679"/>
    </source>
</evidence>
<reference evidence="6 7" key="1">
    <citation type="submission" date="2013-12" db="EMBL/GenBank/DDBJ databases">
        <authorList>
            <person name="Stott M."/>
        </authorList>
    </citation>
    <scope>NUCLEOTIDE SEQUENCE [LARGE SCALE GENOMIC DNA]</scope>
    <source>
        <strain evidence="6 7">K22</strain>
    </source>
</reference>
<organism evidence="6 7">
    <name type="scientific">Pyrinomonas methylaliphatogenes</name>
    <dbReference type="NCBI Taxonomy" id="454194"/>
    <lineage>
        <taxon>Bacteria</taxon>
        <taxon>Pseudomonadati</taxon>
        <taxon>Acidobacteriota</taxon>
        <taxon>Blastocatellia</taxon>
        <taxon>Blastocatellales</taxon>
        <taxon>Pyrinomonadaceae</taxon>
        <taxon>Pyrinomonas</taxon>
    </lineage>
</organism>
<evidence type="ECO:0000256" key="2">
    <source>
        <dbReference type="ARBA" id="ARBA00022777"/>
    </source>
</evidence>
<dbReference type="EC" id="2.7.13.3" evidence="6"/>
<accession>A0A0B6WZ74</accession>
<dbReference type="PANTHER" id="PTHR45569">
    <property type="entry name" value="SENSOR PROTEIN KDPD"/>
    <property type="match status" value="1"/>
</dbReference>
<proteinExistence type="predicted"/>
<feature type="domain" description="UspA" evidence="4">
    <location>
        <begin position="252"/>
        <end position="371"/>
    </location>
</feature>
<dbReference type="Pfam" id="PF02702">
    <property type="entry name" value="KdpD"/>
    <property type="match status" value="1"/>
</dbReference>
<dbReference type="InterPro" id="IPR052023">
    <property type="entry name" value="Histidine_kinase_KdpD"/>
</dbReference>
<keyword evidence="6" id="KW-0813">Transport</keyword>
<dbReference type="GO" id="GO:0005886">
    <property type="term" value="C:plasma membrane"/>
    <property type="evidence" value="ECO:0007669"/>
    <property type="project" value="TreeGrafter"/>
</dbReference>
<dbReference type="CDD" id="cd01987">
    <property type="entry name" value="USP_KdpD-like"/>
    <property type="match status" value="1"/>
</dbReference>
<dbReference type="SUPFAM" id="SSF52402">
    <property type="entry name" value="Adenine nucleotide alpha hydrolases-like"/>
    <property type="match status" value="1"/>
</dbReference>
<dbReference type="Pfam" id="PF00582">
    <property type="entry name" value="Usp"/>
    <property type="match status" value="1"/>
</dbReference>
<keyword evidence="6" id="KW-0407">Ion channel</keyword>
<dbReference type="OrthoDB" id="9806130at2"/>
<evidence type="ECO:0000313" key="7">
    <source>
        <dbReference type="Proteomes" id="UP000031518"/>
    </source>
</evidence>
<dbReference type="Gene3D" id="3.40.50.620">
    <property type="entry name" value="HUPs"/>
    <property type="match status" value="1"/>
</dbReference>
<dbReference type="Gene3D" id="3.40.50.300">
    <property type="entry name" value="P-loop containing nucleotide triphosphate hydrolases"/>
    <property type="match status" value="1"/>
</dbReference>
<keyword evidence="7" id="KW-1185">Reference proteome</keyword>
<dbReference type="FunFam" id="3.40.50.300:FF:000483">
    <property type="entry name" value="Sensor histidine kinase KdpD"/>
    <property type="match status" value="1"/>
</dbReference>
<dbReference type="GO" id="GO:0000155">
    <property type="term" value="F:phosphorelay sensor kinase activity"/>
    <property type="evidence" value="ECO:0007669"/>
    <property type="project" value="InterPro"/>
</dbReference>
<sequence>MADTEFKRPSPDTLLAKIKESDRPWLRVYLGAAPGVGKTYRMLEDAHEMRKRGTDVVIGFIETHGRAETEALIGDLEVIPRKRVEYKGVTLEEMDLEAIIQRHPQVVLVDELAHTNPPGMKHRKRYEDVLDILDHGISVVTAVNVQHIESLNDVVASITGVRVRETVPDWFFKRADEVVNVDVSVETLRTRLRQGKIYDIDRIEHALNNFFRKGNLSALRELALRQVAEDQETKARDYREREGLDQAPIPGRVMVCMASRGNAQKLLRIGARMAGRFARDWYAVYVETPEEEPGRIKPEDYASLQENIALARDLGAQVVKLRANSRRHIADALIEFARTHAITHVIFGQSARSRLDILLRGSIINRFLREVRDVTVQVVPLEKEASGADAAS</sequence>
<keyword evidence="1 6" id="KW-0808">Transferase</keyword>
<keyword evidence="2 6" id="KW-0418">Kinase</keyword>
<evidence type="ECO:0000313" key="6">
    <source>
        <dbReference type="EMBL" id="CDM65470.1"/>
    </source>
</evidence>
<dbReference type="SUPFAM" id="SSF52540">
    <property type="entry name" value="P-loop containing nucleoside triphosphate hydrolases"/>
    <property type="match status" value="1"/>
</dbReference>
<evidence type="ECO:0000256" key="3">
    <source>
        <dbReference type="ARBA" id="ARBA00023012"/>
    </source>
</evidence>
<dbReference type="AlphaFoldDB" id="A0A0B6WZ74"/>
<keyword evidence="6" id="KW-0406">Ion transport</keyword>
<dbReference type="PANTHER" id="PTHR45569:SF1">
    <property type="entry name" value="SENSOR PROTEIN KDPD"/>
    <property type="match status" value="1"/>
</dbReference>
<protein>
    <submittedName>
        <fullName evidence="6">Osmosensitive K+ channel His kinase sensor</fullName>
        <ecNumber evidence="6">2.7.13.3</ecNumber>
    </submittedName>
</protein>
<dbReference type="GO" id="GO:0005737">
    <property type="term" value="C:cytoplasm"/>
    <property type="evidence" value="ECO:0007669"/>
    <property type="project" value="UniProtKB-ARBA"/>
</dbReference>
<evidence type="ECO:0000259" key="5">
    <source>
        <dbReference type="Pfam" id="PF02702"/>
    </source>
</evidence>
<dbReference type="RefSeq" id="WP_041975793.1">
    <property type="nucleotide sequence ID" value="NZ_CBXV010000005.1"/>
</dbReference>
<feature type="domain" description="Signal transduction histidine kinase osmosensitive K+ channel sensor N-terminal" evidence="5">
    <location>
        <begin position="25"/>
        <end position="229"/>
    </location>
</feature>
<dbReference type="Proteomes" id="UP000031518">
    <property type="component" value="Unassembled WGS sequence"/>
</dbReference>